<feature type="compositionally biased region" description="Gly residues" evidence="2">
    <location>
        <begin position="827"/>
        <end position="845"/>
    </location>
</feature>
<evidence type="ECO:0000313" key="5">
    <source>
        <dbReference type="Proteomes" id="UP000612055"/>
    </source>
</evidence>
<feature type="compositionally biased region" description="Basic and acidic residues" evidence="2">
    <location>
        <begin position="57"/>
        <end position="67"/>
    </location>
</feature>
<proteinExistence type="inferred from homology"/>
<feature type="region of interest" description="Disordered" evidence="2">
    <location>
        <begin position="479"/>
        <end position="566"/>
    </location>
</feature>
<feature type="compositionally biased region" description="Acidic residues" evidence="2">
    <location>
        <begin position="80"/>
        <end position="98"/>
    </location>
</feature>
<feature type="compositionally biased region" description="Basic and acidic residues" evidence="2">
    <location>
        <begin position="711"/>
        <end position="720"/>
    </location>
</feature>
<dbReference type="PANTHER" id="PTHR14490">
    <property type="entry name" value="ZINC FINGER, ZZ TYPE"/>
    <property type="match status" value="1"/>
</dbReference>
<keyword evidence="5" id="KW-1185">Reference proteome</keyword>
<reference evidence="4" key="1">
    <citation type="journal article" date="2020" name="bioRxiv">
        <title>Comparative genomics of Chlamydomonas.</title>
        <authorList>
            <person name="Craig R.J."/>
            <person name="Hasan A.R."/>
            <person name="Ness R.W."/>
            <person name="Keightley P.D."/>
        </authorList>
    </citation>
    <scope>NUCLEOTIDE SEQUENCE</scope>
    <source>
        <strain evidence="4">CCAP 11/70</strain>
    </source>
</reference>
<feature type="compositionally biased region" description="Basic residues" evidence="2">
    <location>
        <begin position="871"/>
        <end position="885"/>
    </location>
</feature>
<feature type="compositionally biased region" description="Basic and acidic residues" evidence="2">
    <location>
        <begin position="189"/>
        <end position="202"/>
    </location>
</feature>
<feature type="compositionally biased region" description="Basic and acidic residues" evidence="2">
    <location>
        <begin position="780"/>
        <end position="793"/>
    </location>
</feature>
<dbReference type="Proteomes" id="UP000612055">
    <property type="component" value="Unassembled WGS sequence"/>
</dbReference>
<dbReference type="EMBL" id="JAEHOE010000002">
    <property type="protein sequence ID" value="KAG2501152.1"/>
    <property type="molecule type" value="Genomic_DNA"/>
</dbReference>
<feature type="compositionally biased region" description="Acidic residues" evidence="2">
    <location>
        <begin position="205"/>
        <end position="218"/>
    </location>
</feature>
<feature type="region of interest" description="Disordered" evidence="2">
    <location>
        <begin position="124"/>
        <end position="297"/>
    </location>
</feature>
<dbReference type="Pfam" id="PF05178">
    <property type="entry name" value="Kri1"/>
    <property type="match status" value="1"/>
</dbReference>
<feature type="compositionally biased region" description="Basic residues" evidence="2">
    <location>
        <begin position="794"/>
        <end position="803"/>
    </location>
</feature>
<feature type="domain" description="Kri1-like C-terminal" evidence="3">
    <location>
        <begin position="573"/>
        <end position="641"/>
    </location>
</feature>
<evidence type="ECO:0000259" key="3">
    <source>
        <dbReference type="Pfam" id="PF12936"/>
    </source>
</evidence>
<dbReference type="PANTHER" id="PTHR14490:SF5">
    <property type="entry name" value="PROTEIN KRI1 HOMOLOG"/>
    <property type="match status" value="1"/>
</dbReference>
<feature type="compositionally biased region" description="Acidic residues" evidence="2">
    <location>
        <begin position="529"/>
        <end position="551"/>
    </location>
</feature>
<dbReference type="GO" id="GO:0000447">
    <property type="term" value="P:endonucleolytic cleavage in ITS1 to separate SSU-rRNA from 5.8S rRNA and LSU-rRNA from tricistronic rRNA transcript (SSU-rRNA, 5.8S rRNA, LSU-rRNA)"/>
    <property type="evidence" value="ECO:0007669"/>
    <property type="project" value="TreeGrafter"/>
</dbReference>
<organism evidence="4 5">
    <name type="scientific">Edaphochlamys debaryana</name>
    <dbReference type="NCBI Taxonomy" id="47281"/>
    <lineage>
        <taxon>Eukaryota</taxon>
        <taxon>Viridiplantae</taxon>
        <taxon>Chlorophyta</taxon>
        <taxon>core chlorophytes</taxon>
        <taxon>Chlorophyceae</taxon>
        <taxon>CS clade</taxon>
        <taxon>Chlamydomonadales</taxon>
        <taxon>Chlamydomonadales incertae sedis</taxon>
        <taxon>Edaphochlamys</taxon>
    </lineage>
</organism>
<dbReference type="Pfam" id="PF12936">
    <property type="entry name" value="Kri1_C"/>
    <property type="match status" value="1"/>
</dbReference>
<dbReference type="GO" id="GO:0030686">
    <property type="term" value="C:90S preribosome"/>
    <property type="evidence" value="ECO:0007669"/>
    <property type="project" value="TreeGrafter"/>
</dbReference>
<feature type="region of interest" description="Disordered" evidence="2">
    <location>
        <begin position="362"/>
        <end position="404"/>
    </location>
</feature>
<dbReference type="InterPro" id="IPR018034">
    <property type="entry name" value="Kri1"/>
</dbReference>
<comment type="similarity">
    <text evidence="1">Belongs to the KRI1 family.</text>
</comment>
<feature type="region of interest" description="Disordered" evidence="2">
    <location>
        <begin position="57"/>
        <end position="99"/>
    </location>
</feature>
<evidence type="ECO:0000256" key="1">
    <source>
        <dbReference type="ARBA" id="ARBA00007473"/>
    </source>
</evidence>
<protein>
    <recommendedName>
        <fullName evidence="3">Kri1-like C-terminal domain-containing protein</fullName>
    </recommendedName>
</protein>
<feature type="compositionally biased region" description="Basic and acidic residues" evidence="2">
    <location>
        <begin position="262"/>
        <end position="279"/>
    </location>
</feature>
<feature type="compositionally biased region" description="Acidic residues" evidence="2">
    <location>
        <begin position="235"/>
        <end position="250"/>
    </location>
</feature>
<evidence type="ECO:0000313" key="4">
    <source>
        <dbReference type="EMBL" id="KAG2501152.1"/>
    </source>
</evidence>
<feature type="compositionally biased region" description="Acidic residues" evidence="2">
    <location>
        <begin position="126"/>
        <end position="138"/>
    </location>
</feature>
<dbReference type="OrthoDB" id="10252032at2759"/>
<name>A0A835YDY6_9CHLO</name>
<feature type="compositionally biased region" description="Basic and acidic residues" evidence="2">
    <location>
        <begin position="727"/>
        <end position="738"/>
    </location>
</feature>
<dbReference type="InterPro" id="IPR024626">
    <property type="entry name" value="Kri1-like_C"/>
</dbReference>
<feature type="compositionally biased region" description="Basic and acidic residues" evidence="2">
    <location>
        <begin position="375"/>
        <end position="396"/>
    </location>
</feature>
<evidence type="ECO:0000256" key="2">
    <source>
        <dbReference type="SAM" id="MobiDB-lite"/>
    </source>
</evidence>
<feature type="region of interest" description="Disordered" evidence="2">
    <location>
        <begin position="654"/>
        <end position="898"/>
    </location>
</feature>
<dbReference type="GO" id="GO:0005730">
    <property type="term" value="C:nucleolus"/>
    <property type="evidence" value="ECO:0007669"/>
    <property type="project" value="TreeGrafter"/>
</dbReference>
<sequence>MADHKRRKTGLLDDEEDAGATDFGIRVNKDFAARFEHNKRREELHRLQAKYPEEAAKLARKMAREDAIAAGKAPPPRHEDDEDSSEYESEDDGQIPEETEAKIFDTLLRIRSKDPSIYQKDVVFFQEEDEGAEDEGAEGEGGKKKGRKEKPMFLKDMIAKQALEYGAGGSSDEEEEGAGGRKAGARHPKAYDPEQEAMRRAFLEAVEDVDGEGGEEDLGGVLRKRAGGKNGRGEADEEEEEEGGEEEGEEEAPKKKKKKKKEGKDAKGKQGGKGEKFQHLIEQYFGGPGGGGDKDDSFLKEYILNKGWVDRDDEYVPSYAEVVGADDDGLGGGVDDEEDETYLRQMDAFEAKYNFRYEEPGADRIITHPRQVEGTVRKPDDRRKRQRDAKKARQEEAEAQAQGELKRLKNLKKAEIESKLGKLRDVAGAAAPAAASLDDVLEGDFDPEEWDKKMAAAFNDDYYDAEEELEGLQEDLDLLASGGEDSEDDLLGPGVGSEGEEGGEEGGKGGVRFATLRKKIKEVDRLASEEPEGADAEGETEDEGDAEEGEGEGGKPRMKARKDSSALAAQRAQLQRLLEEYYRLDYEDSVGGVKTRFRYKEVPSNTFGLSVDEILRLDDKSLNQVVGMKRLAPYREDLDRLRPNYKALAAVKGEAADKFGKQRRQQNKKQGWQDKAGPRQGGQWWGGGEGGAAAGGDGAAAGAGPGSAADADAKPSRPHADAPGQGKGEDRRRKDRPAGEAQAGPGPGSAGERKGKDKSQAAAAAGEHGGKGKGGAGAGRGERGPAHGQGHKEHKEHKERKEHKPLDPQAARLASFAVPTLKKDQYHGGGGGAGGGGKSAGGAGGVKRKRGGEAQQAQQTQQSDGPQLSRAQKKNMKRSAKRAEKKGKDSGAGSAGAE</sequence>
<gene>
    <name evidence="4" type="ORF">HYH03_000967</name>
</gene>
<accession>A0A835YDY6</accession>
<comment type="caution">
    <text evidence="4">The sequence shown here is derived from an EMBL/GenBank/DDBJ whole genome shotgun (WGS) entry which is preliminary data.</text>
</comment>
<dbReference type="AlphaFoldDB" id="A0A835YDY6"/>
<feature type="compositionally biased region" description="Gly residues" evidence="2">
    <location>
        <begin position="679"/>
        <end position="705"/>
    </location>
</feature>